<comment type="caution">
    <text evidence="3">The sequence shown here is derived from an EMBL/GenBank/DDBJ whole genome shotgun (WGS) entry which is preliminary data.</text>
</comment>
<dbReference type="OrthoDB" id="3621573at2"/>
<dbReference type="Gene3D" id="3.20.20.30">
    <property type="entry name" value="Luciferase-like domain"/>
    <property type="match status" value="1"/>
</dbReference>
<accession>A0A101JGY9</accession>
<proteinExistence type="predicted"/>
<keyword evidence="1" id="KW-0560">Oxidoreductase</keyword>
<dbReference type="PANTHER" id="PTHR43244:SF1">
    <property type="entry name" value="5,10-METHYLENETETRAHYDROMETHANOPTERIN REDUCTASE"/>
    <property type="match status" value="1"/>
</dbReference>
<dbReference type="Pfam" id="PF00296">
    <property type="entry name" value="Bac_luciferase"/>
    <property type="match status" value="1"/>
</dbReference>
<dbReference type="Proteomes" id="UP000053923">
    <property type="component" value="Unassembled WGS sequence"/>
</dbReference>
<feature type="domain" description="Luciferase-like" evidence="2">
    <location>
        <begin position="9"/>
        <end position="285"/>
    </location>
</feature>
<dbReference type="SUPFAM" id="SSF51679">
    <property type="entry name" value="Bacterial luciferase-like"/>
    <property type="match status" value="1"/>
</dbReference>
<evidence type="ECO:0000313" key="3">
    <source>
        <dbReference type="EMBL" id="KUL26668.1"/>
    </source>
</evidence>
<evidence type="ECO:0000313" key="4">
    <source>
        <dbReference type="Proteomes" id="UP000053923"/>
    </source>
</evidence>
<dbReference type="EMBL" id="LLZG01000361">
    <property type="protein sequence ID" value="KUL26668.1"/>
    <property type="molecule type" value="Genomic_DNA"/>
</dbReference>
<dbReference type="InterPro" id="IPR036661">
    <property type="entry name" value="Luciferase-like_sf"/>
</dbReference>
<reference evidence="4" key="1">
    <citation type="submission" date="2015-10" db="EMBL/GenBank/DDBJ databases">
        <authorList>
            <person name="Ju K.-S."/>
            <person name="Doroghazi J.R."/>
            <person name="Metcalf W.W."/>
        </authorList>
    </citation>
    <scope>NUCLEOTIDE SEQUENCE [LARGE SCALE GENOMIC DNA]</scope>
    <source>
        <strain evidence="4">NRRL 3151</strain>
    </source>
</reference>
<dbReference type="InterPro" id="IPR011251">
    <property type="entry name" value="Luciferase-like_dom"/>
</dbReference>
<sequence>MLLPIGASRPEQVIPFANLVKWAGAARLWQGQGMLLDSHQVAGWLAGAGIRVPCGFGVSLMPYRSPYQAAIEARSVALATGQDVVAGFGPGSLAAQAGALGKPYASQLGACREYVGIVRSLLDGQIADVPGDHFRVRAKLVDYHRPPVSIGLGVLRERMAELAGEVADVAITWMASASYVDEVLLPALHGAEERTLPDPVKVTAVVPVALAAPGRKVSDLVNAACGTHIQYPHYQAALRRAGIAVTGDGDPSDAVKLVDGGAFLYGTPQEIHERLAQYRALGVDEVVLNASGVGNTLGPRAAAQDLLAILNAAPEGGRRS</sequence>
<gene>
    <name evidence="3" type="ORF">ADL12_32440</name>
</gene>
<evidence type="ECO:0000259" key="2">
    <source>
        <dbReference type="Pfam" id="PF00296"/>
    </source>
</evidence>
<keyword evidence="4" id="KW-1185">Reference proteome</keyword>
<dbReference type="AlphaFoldDB" id="A0A101JGY9"/>
<evidence type="ECO:0000256" key="1">
    <source>
        <dbReference type="ARBA" id="ARBA00023002"/>
    </source>
</evidence>
<organism evidence="3 4">
    <name type="scientific">Streptomyces regalis</name>
    <dbReference type="NCBI Taxonomy" id="68262"/>
    <lineage>
        <taxon>Bacteria</taxon>
        <taxon>Bacillati</taxon>
        <taxon>Actinomycetota</taxon>
        <taxon>Actinomycetes</taxon>
        <taxon>Kitasatosporales</taxon>
        <taxon>Streptomycetaceae</taxon>
        <taxon>Streptomyces</taxon>
    </lineage>
</organism>
<dbReference type="PANTHER" id="PTHR43244">
    <property type="match status" value="1"/>
</dbReference>
<protein>
    <submittedName>
        <fullName evidence="3">5,10-methylene tetrahydromethanopterin reductase</fullName>
    </submittedName>
</protein>
<dbReference type="GO" id="GO:0016705">
    <property type="term" value="F:oxidoreductase activity, acting on paired donors, with incorporation or reduction of molecular oxygen"/>
    <property type="evidence" value="ECO:0007669"/>
    <property type="project" value="InterPro"/>
</dbReference>
<name>A0A101JGY9_9ACTN</name>
<dbReference type="InterPro" id="IPR050564">
    <property type="entry name" value="F420-G6PD/mer"/>
</dbReference>